<feature type="non-terminal residue" evidence="2">
    <location>
        <position position="56"/>
    </location>
</feature>
<dbReference type="Pfam" id="PF00701">
    <property type="entry name" value="DHDPS"/>
    <property type="match status" value="1"/>
</dbReference>
<dbReference type="Gene3D" id="3.20.20.70">
    <property type="entry name" value="Aldolase class I"/>
    <property type="match status" value="1"/>
</dbReference>
<dbReference type="InterPro" id="IPR013785">
    <property type="entry name" value="Aldolase_TIM"/>
</dbReference>
<comment type="caution">
    <text evidence="2">The sequence shown here is derived from an EMBL/GenBank/DDBJ whole genome shotgun (WGS) entry which is preliminary data.</text>
</comment>
<dbReference type="InterPro" id="IPR002220">
    <property type="entry name" value="DapA-like"/>
</dbReference>
<sequence length="56" mass="5828">MELHGRQADTTPMTTPFGRTLCAMITPFTPSGTLDLDGAQLLAAHLVGNGCDGLVL</sequence>
<dbReference type="EMBL" id="POUC01001017">
    <property type="protein sequence ID" value="PNG16018.1"/>
    <property type="molecule type" value="Genomic_DNA"/>
</dbReference>
<dbReference type="Proteomes" id="UP000235943">
    <property type="component" value="Unassembled WGS sequence"/>
</dbReference>
<protein>
    <submittedName>
        <fullName evidence="2">4-hydroxy-tetrahydrodipicolinate synthase</fullName>
    </submittedName>
</protein>
<evidence type="ECO:0000313" key="2">
    <source>
        <dbReference type="EMBL" id="PNG16018.1"/>
    </source>
</evidence>
<keyword evidence="3" id="KW-1185">Reference proteome</keyword>
<evidence type="ECO:0000313" key="3">
    <source>
        <dbReference type="Proteomes" id="UP000235943"/>
    </source>
</evidence>
<accession>A0A2N8TAF9</accession>
<gene>
    <name evidence="2" type="ORF">C1J00_44360</name>
</gene>
<keyword evidence="1" id="KW-0456">Lyase</keyword>
<dbReference type="AlphaFoldDB" id="A0A2N8TAF9"/>
<organism evidence="2 3">
    <name type="scientific">Streptomyces cahuitamycinicus</name>
    <dbReference type="NCBI Taxonomy" id="2070367"/>
    <lineage>
        <taxon>Bacteria</taxon>
        <taxon>Bacillati</taxon>
        <taxon>Actinomycetota</taxon>
        <taxon>Actinomycetes</taxon>
        <taxon>Kitasatosporales</taxon>
        <taxon>Streptomycetaceae</taxon>
        <taxon>Streptomyces</taxon>
    </lineage>
</organism>
<evidence type="ECO:0000256" key="1">
    <source>
        <dbReference type="ARBA" id="ARBA00023239"/>
    </source>
</evidence>
<reference evidence="2 3" key="1">
    <citation type="submission" date="2018-01" db="EMBL/GenBank/DDBJ databases">
        <title>Draft genome sequence of Streptomyces sp. 13K301.</title>
        <authorList>
            <person name="Sahin N."/>
            <person name="Saygin H."/>
            <person name="Ay H."/>
        </authorList>
    </citation>
    <scope>NUCLEOTIDE SEQUENCE [LARGE SCALE GENOMIC DNA]</scope>
    <source>
        <strain evidence="2 3">13K301</strain>
    </source>
</reference>
<dbReference type="SUPFAM" id="SSF51569">
    <property type="entry name" value="Aldolase"/>
    <property type="match status" value="1"/>
</dbReference>
<name>A0A2N8TAF9_9ACTN</name>
<proteinExistence type="predicted"/>
<dbReference type="GO" id="GO:0016829">
    <property type="term" value="F:lyase activity"/>
    <property type="evidence" value="ECO:0007669"/>
    <property type="project" value="UniProtKB-KW"/>
</dbReference>